<dbReference type="OrthoDB" id="3067544at2759"/>
<evidence type="ECO:0000313" key="1">
    <source>
        <dbReference type="EMBL" id="KIM36590.1"/>
    </source>
</evidence>
<keyword evidence="2" id="KW-1185">Reference proteome</keyword>
<proteinExistence type="predicted"/>
<sequence length="127" mass="13896">MPSPSPMAQDLPPSNEECISQLEATIDDLKSQGDITKFMLQSVLDKLSTLAPNLALPPVLPHLGLEPNTPLSPMSPFITHSASWKRPVFKVSVPGDFTGDHAKEKAFLSSCRTYMRLCPKAFSNENT</sequence>
<dbReference type="EMBL" id="KN831804">
    <property type="protein sequence ID" value="KIM36590.1"/>
    <property type="molecule type" value="Genomic_DNA"/>
</dbReference>
<reference evidence="1 2" key="1">
    <citation type="submission" date="2014-04" db="EMBL/GenBank/DDBJ databases">
        <authorList>
            <consortium name="DOE Joint Genome Institute"/>
            <person name="Kuo A."/>
            <person name="Gay G."/>
            <person name="Dore J."/>
            <person name="Kohler A."/>
            <person name="Nagy L.G."/>
            <person name="Floudas D."/>
            <person name="Copeland A."/>
            <person name="Barry K.W."/>
            <person name="Cichocki N."/>
            <person name="Veneault-Fourrey C."/>
            <person name="LaButti K."/>
            <person name="Lindquist E.A."/>
            <person name="Lipzen A."/>
            <person name="Lundell T."/>
            <person name="Morin E."/>
            <person name="Murat C."/>
            <person name="Sun H."/>
            <person name="Tunlid A."/>
            <person name="Henrissat B."/>
            <person name="Grigoriev I.V."/>
            <person name="Hibbett D.S."/>
            <person name="Martin F."/>
            <person name="Nordberg H.P."/>
            <person name="Cantor M.N."/>
            <person name="Hua S.X."/>
        </authorList>
    </citation>
    <scope>NUCLEOTIDE SEQUENCE [LARGE SCALE GENOMIC DNA]</scope>
    <source>
        <strain evidence="2">h7</strain>
    </source>
</reference>
<gene>
    <name evidence="1" type="ORF">M413DRAFT_31626</name>
</gene>
<dbReference type="Proteomes" id="UP000053424">
    <property type="component" value="Unassembled WGS sequence"/>
</dbReference>
<reference evidence="2" key="2">
    <citation type="submission" date="2015-01" db="EMBL/GenBank/DDBJ databases">
        <title>Evolutionary Origins and Diversification of the Mycorrhizal Mutualists.</title>
        <authorList>
            <consortium name="DOE Joint Genome Institute"/>
            <consortium name="Mycorrhizal Genomics Consortium"/>
            <person name="Kohler A."/>
            <person name="Kuo A."/>
            <person name="Nagy L.G."/>
            <person name="Floudas D."/>
            <person name="Copeland A."/>
            <person name="Barry K.W."/>
            <person name="Cichocki N."/>
            <person name="Veneault-Fourrey C."/>
            <person name="LaButti K."/>
            <person name="Lindquist E.A."/>
            <person name="Lipzen A."/>
            <person name="Lundell T."/>
            <person name="Morin E."/>
            <person name="Murat C."/>
            <person name="Riley R."/>
            <person name="Ohm R."/>
            <person name="Sun H."/>
            <person name="Tunlid A."/>
            <person name="Henrissat B."/>
            <person name="Grigoriev I.V."/>
            <person name="Hibbett D.S."/>
            <person name="Martin F."/>
        </authorList>
    </citation>
    <scope>NUCLEOTIDE SEQUENCE [LARGE SCALE GENOMIC DNA]</scope>
    <source>
        <strain evidence="2">h7</strain>
    </source>
</reference>
<evidence type="ECO:0000313" key="2">
    <source>
        <dbReference type="Proteomes" id="UP000053424"/>
    </source>
</evidence>
<accession>A0A0C3BIS8</accession>
<dbReference type="HOGENOM" id="CLU_153343_0_0_1"/>
<dbReference type="AlphaFoldDB" id="A0A0C3BIS8"/>
<name>A0A0C3BIS8_HEBCY</name>
<organism evidence="1 2">
    <name type="scientific">Hebeloma cylindrosporum</name>
    <dbReference type="NCBI Taxonomy" id="76867"/>
    <lineage>
        <taxon>Eukaryota</taxon>
        <taxon>Fungi</taxon>
        <taxon>Dikarya</taxon>
        <taxon>Basidiomycota</taxon>
        <taxon>Agaricomycotina</taxon>
        <taxon>Agaricomycetes</taxon>
        <taxon>Agaricomycetidae</taxon>
        <taxon>Agaricales</taxon>
        <taxon>Agaricineae</taxon>
        <taxon>Hymenogastraceae</taxon>
        <taxon>Hebeloma</taxon>
    </lineage>
</organism>
<protein>
    <submittedName>
        <fullName evidence="1">Uncharacterized protein</fullName>
    </submittedName>
</protein>